<sequence>MHSRFYVRPNFWAALSFITISFSACNATDSQRAAKVEDTPLITDSVPAKSEPEKPAIDVEDTLSLVKDSVKIVAKHADTTTKDTAVLYTDSISPRYVYLTFDDGPLIGSQAIDSITTAKQVKTNVFLIGMHAEMSKRMYKYYQKYMTNPLIDSYNHSFTHAHNKFSVFYSQPQKAFADFDKNETALQLQHKIVRLPGRNIWYFDARRRVDLESGASTADLLHMNGYKIMGWDVEWKMNGTTGKPLETVSQIYRRMRNRLNNGTTFSKNNVVLLMHDDMFQNRKGQKLLSDLIDSLKLHPNYKFEHLRAYPKN</sequence>
<evidence type="ECO:0000259" key="2">
    <source>
        <dbReference type="PROSITE" id="PS51677"/>
    </source>
</evidence>
<dbReference type="InterPro" id="IPR050248">
    <property type="entry name" value="Polysacc_deacetylase_ArnD"/>
</dbReference>
<dbReference type="GO" id="GO:0016810">
    <property type="term" value="F:hydrolase activity, acting on carbon-nitrogen (but not peptide) bonds"/>
    <property type="evidence" value="ECO:0007669"/>
    <property type="project" value="InterPro"/>
</dbReference>
<feature type="domain" description="NodB homology" evidence="2">
    <location>
        <begin position="95"/>
        <end position="304"/>
    </location>
</feature>
<dbReference type="Pfam" id="PF01522">
    <property type="entry name" value="Polysacc_deac_1"/>
    <property type="match status" value="1"/>
</dbReference>
<gene>
    <name evidence="3" type="ORF">J5U18_05060</name>
</gene>
<name>A0A8T4H7U9_9SPHI</name>
<dbReference type="RefSeq" id="WP_353546425.1">
    <property type="nucleotide sequence ID" value="NZ_JAGKSB010000004.1"/>
</dbReference>
<feature type="chain" id="PRO_5035724846" evidence="1">
    <location>
        <begin position="27"/>
        <end position="312"/>
    </location>
</feature>
<comment type="caution">
    <text evidence="3">The sequence shown here is derived from an EMBL/GenBank/DDBJ whole genome shotgun (WGS) entry which is preliminary data.</text>
</comment>
<evidence type="ECO:0000256" key="1">
    <source>
        <dbReference type="SAM" id="SignalP"/>
    </source>
</evidence>
<protein>
    <submittedName>
        <fullName evidence="3">Polysaccharide deacetylase family protein</fullName>
    </submittedName>
</protein>
<dbReference type="EMBL" id="JAGKSB010000004">
    <property type="protein sequence ID" value="MBP3942939.1"/>
    <property type="molecule type" value="Genomic_DNA"/>
</dbReference>
<feature type="signal peptide" evidence="1">
    <location>
        <begin position="1"/>
        <end position="26"/>
    </location>
</feature>
<evidence type="ECO:0000313" key="4">
    <source>
        <dbReference type="Proteomes" id="UP000679691"/>
    </source>
</evidence>
<organism evidence="3 4">
    <name type="scientific">Rhinopithecimicrobium faecis</name>
    <dbReference type="NCBI Taxonomy" id="2820698"/>
    <lineage>
        <taxon>Bacteria</taxon>
        <taxon>Pseudomonadati</taxon>
        <taxon>Bacteroidota</taxon>
        <taxon>Sphingobacteriia</taxon>
        <taxon>Sphingobacteriales</taxon>
        <taxon>Sphingobacteriaceae</taxon>
        <taxon>Rhinopithecimicrobium</taxon>
    </lineage>
</organism>
<dbReference type="InterPro" id="IPR011330">
    <property type="entry name" value="Glyco_hydro/deAcase_b/a-brl"/>
</dbReference>
<reference evidence="3" key="1">
    <citation type="submission" date="2021-03" db="EMBL/GenBank/DDBJ databases">
        <authorList>
            <person name="Lu T."/>
            <person name="Wang Q."/>
            <person name="Han X."/>
        </authorList>
    </citation>
    <scope>NUCLEOTIDE SEQUENCE</scope>
    <source>
        <strain evidence="3">WQ 2009</strain>
    </source>
</reference>
<evidence type="ECO:0000313" key="3">
    <source>
        <dbReference type="EMBL" id="MBP3942939.1"/>
    </source>
</evidence>
<dbReference type="Gene3D" id="3.20.20.370">
    <property type="entry name" value="Glycoside hydrolase/deacetylase"/>
    <property type="match status" value="1"/>
</dbReference>
<accession>A0A8T4H7U9</accession>
<dbReference type="GO" id="GO:0005975">
    <property type="term" value="P:carbohydrate metabolic process"/>
    <property type="evidence" value="ECO:0007669"/>
    <property type="project" value="InterPro"/>
</dbReference>
<dbReference type="PROSITE" id="PS51677">
    <property type="entry name" value="NODB"/>
    <property type="match status" value="1"/>
</dbReference>
<dbReference type="PANTHER" id="PTHR10587:SF125">
    <property type="entry name" value="POLYSACCHARIDE DEACETYLASE YHEN-RELATED"/>
    <property type="match status" value="1"/>
</dbReference>
<dbReference type="SUPFAM" id="SSF88713">
    <property type="entry name" value="Glycoside hydrolase/deacetylase"/>
    <property type="match status" value="1"/>
</dbReference>
<keyword evidence="4" id="KW-1185">Reference proteome</keyword>
<keyword evidence="1" id="KW-0732">Signal</keyword>
<proteinExistence type="predicted"/>
<dbReference type="InterPro" id="IPR002509">
    <property type="entry name" value="NODB_dom"/>
</dbReference>
<dbReference type="PROSITE" id="PS51257">
    <property type="entry name" value="PROKAR_LIPOPROTEIN"/>
    <property type="match status" value="1"/>
</dbReference>
<dbReference type="AlphaFoldDB" id="A0A8T4H7U9"/>
<dbReference type="Proteomes" id="UP000679691">
    <property type="component" value="Unassembled WGS sequence"/>
</dbReference>
<dbReference type="PANTHER" id="PTHR10587">
    <property type="entry name" value="GLYCOSYL TRANSFERASE-RELATED"/>
    <property type="match status" value="1"/>
</dbReference>